<evidence type="ECO:0000256" key="2">
    <source>
        <dbReference type="ARBA" id="ARBA00023015"/>
    </source>
</evidence>
<evidence type="ECO:0000313" key="9">
    <source>
        <dbReference type="Proteomes" id="UP000295506"/>
    </source>
</evidence>
<accession>A0A126QRB3</accession>
<dbReference type="Pfam" id="PF03466">
    <property type="entry name" value="LysR_substrate"/>
    <property type="match status" value="1"/>
</dbReference>
<keyword evidence="3 7" id="KW-0238">DNA-binding</keyword>
<dbReference type="Proteomes" id="UP000295506">
    <property type="component" value="Unassembled WGS sequence"/>
</dbReference>
<keyword evidence="2" id="KW-0805">Transcription regulation</keyword>
<dbReference type="SUPFAM" id="SSF46785">
    <property type="entry name" value="Winged helix' DNA-binding domain"/>
    <property type="match status" value="1"/>
</dbReference>
<dbReference type="KEGG" id="dej:AWY79_14560"/>
<evidence type="ECO:0000313" key="6">
    <source>
        <dbReference type="EMBL" id="AMK12246.1"/>
    </source>
</evidence>
<reference evidence="7 9" key="2">
    <citation type="submission" date="2019-03" db="EMBL/GenBank/DDBJ databases">
        <title>Genomic Encyclopedia of Type Strains, Phase IV (KMG-IV): sequencing the most valuable type-strain genomes for metagenomic binning, comparative biology and taxonomic classification.</title>
        <authorList>
            <person name="Goeker M."/>
        </authorList>
    </citation>
    <scope>NUCLEOTIDE SEQUENCE [LARGE SCALE GENOMIC DNA]</scope>
    <source>
        <strain evidence="7 9">DSM 101483</strain>
    </source>
</reference>
<dbReference type="EMBL" id="CP014206">
    <property type="protein sequence ID" value="AMK12246.1"/>
    <property type="molecule type" value="Genomic_DNA"/>
</dbReference>
<dbReference type="FunFam" id="1.10.10.10:FF:000001">
    <property type="entry name" value="LysR family transcriptional regulator"/>
    <property type="match status" value="1"/>
</dbReference>
<evidence type="ECO:0000256" key="1">
    <source>
        <dbReference type="ARBA" id="ARBA00009437"/>
    </source>
</evidence>
<dbReference type="InterPro" id="IPR047788">
    <property type="entry name" value="LysR-like_Sec_metab"/>
</dbReference>
<protein>
    <submittedName>
        <fullName evidence="7">DNA-binding transcriptional LysR family regulator</fullName>
    </submittedName>
    <submittedName>
        <fullName evidence="6">LysR family transcriptional regulator</fullName>
    </submittedName>
</protein>
<dbReference type="SUPFAM" id="SSF53850">
    <property type="entry name" value="Periplasmic binding protein-like II"/>
    <property type="match status" value="1"/>
</dbReference>
<name>A0A126QRB3_9BACT</name>
<dbReference type="AlphaFoldDB" id="A0A126QRB3"/>
<dbReference type="PRINTS" id="PR00039">
    <property type="entry name" value="HTHLYSR"/>
</dbReference>
<keyword evidence="8" id="KW-1185">Reference proteome</keyword>
<dbReference type="Pfam" id="PF00126">
    <property type="entry name" value="HTH_1"/>
    <property type="match status" value="1"/>
</dbReference>
<organism evidence="7 9">
    <name type="scientific">Pseudodesulfovibrio indicus</name>
    <dbReference type="NCBI Taxonomy" id="1716143"/>
    <lineage>
        <taxon>Bacteria</taxon>
        <taxon>Pseudomonadati</taxon>
        <taxon>Thermodesulfobacteriota</taxon>
        <taxon>Desulfovibrionia</taxon>
        <taxon>Desulfovibrionales</taxon>
        <taxon>Desulfovibrionaceae</taxon>
    </lineage>
</organism>
<comment type="similarity">
    <text evidence="1">Belongs to the LysR transcriptional regulatory family.</text>
</comment>
<dbReference type="Gene3D" id="1.10.10.10">
    <property type="entry name" value="Winged helix-like DNA-binding domain superfamily/Winged helix DNA-binding domain"/>
    <property type="match status" value="1"/>
</dbReference>
<evidence type="ECO:0000259" key="5">
    <source>
        <dbReference type="PROSITE" id="PS50931"/>
    </source>
</evidence>
<dbReference type="Gene3D" id="3.40.190.290">
    <property type="match status" value="1"/>
</dbReference>
<feature type="domain" description="HTH lysR-type" evidence="5">
    <location>
        <begin position="1"/>
        <end position="58"/>
    </location>
</feature>
<dbReference type="GO" id="GO:0000976">
    <property type="term" value="F:transcription cis-regulatory region binding"/>
    <property type="evidence" value="ECO:0007669"/>
    <property type="project" value="TreeGrafter"/>
</dbReference>
<evidence type="ECO:0000256" key="3">
    <source>
        <dbReference type="ARBA" id="ARBA00023125"/>
    </source>
</evidence>
<keyword evidence="4" id="KW-0804">Transcription</keyword>
<dbReference type="InterPro" id="IPR036390">
    <property type="entry name" value="WH_DNA-bd_sf"/>
</dbReference>
<dbReference type="PROSITE" id="PS50931">
    <property type="entry name" value="HTH_LYSR"/>
    <property type="match status" value="1"/>
</dbReference>
<reference evidence="6 8" key="1">
    <citation type="journal article" date="2016" name="Front. Microbiol.">
        <title>Genome Sequence of the Piezophilic, Mesophilic Sulfate-Reducing Bacterium Desulfovibrio indicus J2T.</title>
        <authorList>
            <person name="Cao J."/>
            <person name="Maignien L."/>
            <person name="Shao Z."/>
            <person name="Alain K."/>
            <person name="Jebbar M."/>
        </authorList>
    </citation>
    <scope>NUCLEOTIDE SEQUENCE [LARGE SCALE GENOMIC DNA]</scope>
    <source>
        <strain evidence="6 8">J2</strain>
    </source>
</reference>
<dbReference type="RefSeq" id="WP_066805504.1">
    <property type="nucleotide sequence ID" value="NZ_CP014206.1"/>
</dbReference>
<dbReference type="InterPro" id="IPR005119">
    <property type="entry name" value="LysR_subst-bd"/>
</dbReference>
<dbReference type="InterPro" id="IPR036388">
    <property type="entry name" value="WH-like_DNA-bd_sf"/>
</dbReference>
<evidence type="ECO:0000313" key="8">
    <source>
        <dbReference type="Proteomes" id="UP000055611"/>
    </source>
</evidence>
<dbReference type="Proteomes" id="UP000055611">
    <property type="component" value="Chromosome"/>
</dbReference>
<evidence type="ECO:0000256" key="4">
    <source>
        <dbReference type="ARBA" id="ARBA00023163"/>
    </source>
</evidence>
<dbReference type="EMBL" id="SOBK01000012">
    <property type="protein sequence ID" value="TDT86550.1"/>
    <property type="molecule type" value="Genomic_DNA"/>
</dbReference>
<sequence length="294" mass="32421">MDIRKLEAFCKVYELQSFSKAGEAMFLSQPTISSHVANLEDELGVKLFDRLGRKVMPTQAGDVLYENMVSIFRNLDRAKAAIEVLRDRVVGELQVGCSTIPSHSILPGMLKAFSAKYPEVTFTVHTADSAEVIRRVACGDWPVGIVGKKPEEEELTSKLLAEDETILVASPKAPWLPTMATYDLDTLMGLPWVMRTKGSATRMVLENALALTGHTLQNLNIRCKVEGTCESLAHAACGVGVCFTSKLAAQPLLENGEVIQLRAPALEGRREFYLVHHGGRYMFPALKAFVEFHL</sequence>
<dbReference type="GO" id="GO:0003700">
    <property type="term" value="F:DNA-binding transcription factor activity"/>
    <property type="evidence" value="ECO:0007669"/>
    <property type="project" value="InterPro"/>
</dbReference>
<dbReference type="PANTHER" id="PTHR30126">
    <property type="entry name" value="HTH-TYPE TRANSCRIPTIONAL REGULATOR"/>
    <property type="match status" value="1"/>
</dbReference>
<dbReference type="InterPro" id="IPR000847">
    <property type="entry name" value="LysR_HTH_N"/>
</dbReference>
<dbReference type="OrthoDB" id="9808620at2"/>
<dbReference type="NCBIfam" id="NF040786">
    <property type="entry name" value="LysR_Sec_metab"/>
    <property type="match status" value="1"/>
</dbReference>
<gene>
    <name evidence="6" type="ORF">AWY79_14560</name>
    <name evidence="7" type="ORF">EDC59_11259</name>
</gene>
<dbReference type="PANTHER" id="PTHR30126:SF64">
    <property type="entry name" value="HTH-TYPE TRANSCRIPTIONAL REGULATOR CITR"/>
    <property type="match status" value="1"/>
</dbReference>
<proteinExistence type="inferred from homology"/>
<evidence type="ECO:0000313" key="7">
    <source>
        <dbReference type="EMBL" id="TDT86550.1"/>
    </source>
</evidence>